<dbReference type="Proteomes" id="UP001454036">
    <property type="component" value="Unassembled WGS sequence"/>
</dbReference>
<keyword evidence="2" id="KW-1185">Reference proteome</keyword>
<reference evidence="1 2" key="1">
    <citation type="submission" date="2024-01" db="EMBL/GenBank/DDBJ databases">
        <title>The complete chloroplast genome sequence of Lithospermum erythrorhizon: insights into the phylogenetic relationship among Boraginaceae species and the maternal lineages of purple gromwells.</title>
        <authorList>
            <person name="Okada T."/>
            <person name="Watanabe K."/>
        </authorList>
    </citation>
    <scope>NUCLEOTIDE SEQUENCE [LARGE SCALE GENOMIC DNA]</scope>
</reference>
<evidence type="ECO:0000313" key="1">
    <source>
        <dbReference type="EMBL" id="GAA0169731.1"/>
    </source>
</evidence>
<evidence type="ECO:0000313" key="2">
    <source>
        <dbReference type="Proteomes" id="UP001454036"/>
    </source>
</evidence>
<dbReference type="EMBL" id="BAABME010024210">
    <property type="protein sequence ID" value="GAA0169731.1"/>
    <property type="molecule type" value="Genomic_DNA"/>
</dbReference>
<gene>
    <name evidence="1" type="ORF">LIER_40819</name>
</gene>
<sequence>MDYGDEDASGEGAANDWASDGVCFRTEEEALEVLGPFLGDTQINEKEMSLRLRINTMNRALVMMGMKQPQERRRRRRNKMMIVKFMAEKYVNKIRREPHLSIAESKDVEVEITPIMAWRAIKQAGYLMYGNEK</sequence>
<name>A0AAV3R3B7_LITER</name>
<comment type="caution">
    <text evidence="1">The sequence shown here is derived from an EMBL/GenBank/DDBJ whole genome shotgun (WGS) entry which is preliminary data.</text>
</comment>
<protein>
    <submittedName>
        <fullName evidence="1">Uncharacterized protein</fullName>
    </submittedName>
</protein>
<proteinExistence type="predicted"/>
<accession>A0AAV3R3B7</accession>
<organism evidence="1 2">
    <name type="scientific">Lithospermum erythrorhizon</name>
    <name type="common">Purple gromwell</name>
    <name type="synonym">Lithospermum officinale var. erythrorhizon</name>
    <dbReference type="NCBI Taxonomy" id="34254"/>
    <lineage>
        <taxon>Eukaryota</taxon>
        <taxon>Viridiplantae</taxon>
        <taxon>Streptophyta</taxon>
        <taxon>Embryophyta</taxon>
        <taxon>Tracheophyta</taxon>
        <taxon>Spermatophyta</taxon>
        <taxon>Magnoliopsida</taxon>
        <taxon>eudicotyledons</taxon>
        <taxon>Gunneridae</taxon>
        <taxon>Pentapetalae</taxon>
        <taxon>asterids</taxon>
        <taxon>lamiids</taxon>
        <taxon>Boraginales</taxon>
        <taxon>Boraginaceae</taxon>
        <taxon>Boraginoideae</taxon>
        <taxon>Lithospermeae</taxon>
        <taxon>Lithospermum</taxon>
    </lineage>
</organism>
<dbReference type="AlphaFoldDB" id="A0AAV3R3B7"/>